<dbReference type="AlphaFoldDB" id="A0A2W5DVL8"/>
<organism evidence="3 4">
    <name type="scientific">Roseateles depolymerans</name>
    <dbReference type="NCBI Taxonomy" id="76731"/>
    <lineage>
        <taxon>Bacteria</taxon>
        <taxon>Pseudomonadati</taxon>
        <taxon>Pseudomonadota</taxon>
        <taxon>Betaproteobacteria</taxon>
        <taxon>Burkholderiales</taxon>
        <taxon>Sphaerotilaceae</taxon>
        <taxon>Roseateles</taxon>
    </lineage>
</organism>
<keyword evidence="1" id="KW-0597">Phosphoprotein</keyword>
<feature type="modified residue" description="4-aspartylphosphate" evidence="1">
    <location>
        <position position="127"/>
    </location>
</feature>
<dbReference type="InterPro" id="IPR011006">
    <property type="entry name" value="CheY-like_superfamily"/>
</dbReference>
<dbReference type="SUPFAM" id="SSF52172">
    <property type="entry name" value="CheY-like"/>
    <property type="match status" value="1"/>
</dbReference>
<feature type="domain" description="Response regulatory" evidence="2">
    <location>
        <begin position="75"/>
        <end position="193"/>
    </location>
</feature>
<dbReference type="InterPro" id="IPR001789">
    <property type="entry name" value="Sig_transdc_resp-reg_receiver"/>
</dbReference>
<name>A0A2W5DVL8_9BURK</name>
<sequence length="259" mass="28546">MSPPASPPSSGRRWVRPLDANELTRGARSGAICAKCSRLRVDSPPSARGQPAQFTFTPRAISPRTVAMFSHLHRKFLVVDALAGVQTFARQQLQGHGIAPDHVLCCADPEAALAQGLSFRPDVLITDWFSKESLNGLQLHGRLQEALPGLQLGLLSFEHTAEHEREAQARQAHFLLKKPFTAEQMRAALHKLLDELNKQTPPPPRYVTVPAEPAIKPGDQVRYNGQVHTVQYVVHRQGATVVQLKGQAMLIPVTKLQPR</sequence>
<gene>
    <name evidence="3" type="ORF">DI603_07085</name>
</gene>
<evidence type="ECO:0000313" key="4">
    <source>
        <dbReference type="Proteomes" id="UP000249633"/>
    </source>
</evidence>
<accession>A0A2W5DVL8</accession>
<dbReference type="Proteomes" id="UP000249633">
    <property type="component" value="Unassembled WGS sequence"/>
</dbReference>
<evidence type="ECO:0000256" key="1">
    <source>
        <dbReference type="PROSITE-ProRule" id="PRU00169"/>
    </source>
</evidence>
<protein>
    <recommendedName>
        <fullName evidence="2">Response regulatory domain-containing protein</fullName>
    </recommendedName>
</protein>
<evidence type="ECO:0000313" key="3">
    <source>
        <dbReference type="EMBL" id="PZP33844.1"/>
    </source>
</evidence>
<comment type="caution">
    <text evidence="3">The sequence shown here is derived from an EMBL/GenBank/DDBJ whole genome shotgun (WGS) entry which is preliminary data.</text>
</comment>
<reference evidence="3 4" key="1">
    <citation type="submission" date="2017-08" db="EMBL/GenBank/DDBJ databases">
        <title>Infants hospitalized years apart are colonized by the same room-sourced microbial strains.</title>
        <authorList>
            <person name="Brooks B."/>
            <person name="Olm M.R."/>
            <person name="Firek B.A."/>
            <person name="Baker R."/>
            <person name="Thomas B.C."/>
            <person name="Morowitz M.J."/>
            <person name="Banfield J.F."/>
        </authorList>
    </citation>
    <scope>NUCLEOTIDE SEQUENCE [LARGE SCALE GENOMIC DNA]</scope>
    <source>
        <strain evidence="3">S2_012_000_R2_81</strain>
    </source>
</reference>
<proteinExistence type="predicted"/>
<dbReference type="EMBL" id="QFOD01000005">
    <property type="protein sequence ID" value="PZP33844.1"/>
    <property type="molecule type" value="Genomic_DNA"/>
</dbReference>
<evidence type="ECO:0000259" key="2">
    <source>
        <dbReference type="PROSITE" id="PS50110"/>
    </source>
</evidence>
<dbReference type="SMART" id="SM00448">
    <property type="entry name" value="REC"/>
    <property type="match status" value="1"/>
</dbReference>
<dbReference type="PROSITE" id="PS50110">
    <property type="entry name" value="RESPONSE_REGULATORY"/>
    <property type="match status" value="1"/>
</dbReference>
<dbReference type="CDD" id="cd00156">
    <property type="entry name" value="REC"/>
    <property type="match status" value="1"/>
</dbReference>
<dbReference type="Gene3D" id="3.40.50.2300">
    <property type="match status" value="1"/>
</dbReference>
<dbReference type="GO" id="GO:0000160">
    <property type="term" value="P:phosphorelay signal transduction system"/>
    <property type="evidence" value="ECO:0007669"/>
    <property type="project" value="InterPro"/>
</dbReference>